<evidence type="ECO:0000313" key="3">
    <source>
        <dbReference type="EMBL" id="WZN63036.1"/>
    </source>
</evidence>
<feature type="signal peptide" evidence="2">
    <location>
        <begin position="1"/>
        <end position="21"/>
    </location>
</feature>
<keyword evidence="1" id="KW-1133">Transmembrane helix</keyword>
<keyword evidence="2" id="KW-0732">Signal</keyword>
<evidence type="ECO:0000313" key="4">
    <source>
        <dbReference type="Proteomes" id="UP001472866"/>
    </source>
</evidence>
<keyword evidence="1" id="KW-0472">Membrane</keyword>
<evidence type="ECO:0008006" key="5">
    <source>
        <dbReference type="Google" id="ProtNLM"/>
    </source>
</evidence>
<organism evidence="3 4">
    <name type="scientific">Chloropicon roscoffensis</name>
    <dbReference type="NCBI Taxonomy" id="1461544"/>
    <lineage>
        <taxon>Eukaryota</taxon>
        <taxon>Viridiplantae</taxon>
        <taxon>Chlorophyta</taxon>
        <taxon>Chloropicophyceae</taxon>
        <taxon>Chloropicales</taxon>
        <taxon>Chloropicaceae</taxon>
        <taxon>Chloropicon</taxon>
    </lineage>
</organism>
<accession>A0AAX4PAH5</accession>
<keyword evidence="4" id="KW-1185">Reference proteome</keyword>
<dbReference type="EMBL" id="CP151506">
    <property type="protein sequence ID" value="WZN63036.1"/>
    <property type="molecule type" value="Genomic_DNA"/>
</dbReference>
<protein>
    <recommendedName>
        <fullName evidence="5">Transmembrane protein</fullName>
    </recommendedName>
</protein>
<dbReference type="PROSITE" id="PS51257">
    <property type="entry name" value="PROKAR_LIPOPROTEIN"/>
    <property type="match status" value="1"/>
</dbReference>
<name>A0AAX4PAH5_9CHLO</name>
<proteinExistence type="predicted"/>
<dbReference type="AlphaFoldDB" id="A0AAX4PAH5"/>
<evidence type="ECO:0000256" key="1">
    <source>
        <dbReference type="SAM" id="Phobius"/>
    </source>
</evidence>
<feature type="transmembrane region" description="Helical" evidence="1">
    <location>
        <begin position="47"/>
        <end position="69"/>
    </location>
</feature>
<gene>
    <name evidence="3" type="ORF">HKI87_06g45810</name>
</gene>
<keyword evidence="1" id="KW-0812">Transmembrane</keyword>
<feature type="chain" id="PRO_5043949010" description="Transmembrane protein" evidence="2">
    <location>
        <begin position="22"/>
        <end position="85"/>
    </location>
</feature>
<sequence length="85" mass="8879">MSRTRALFGLALFLIAAVGSAACVSVYEESKQHCDEKCQKRARAGEVVIVTIVLVVALISGLACLGSLGTPTKFQQPARGRGTAS</sequence>
<evidence type="ECO:0000256" key="2">
    <source>
        <dbReference type="SAM" id="SignalP"/>
    </source>
</evidence>
<dbReference type="Proteomes" id="UP001472866">
    <property type="component" value="Chromosome 06"/>
</dbReference>
<reference evidence="3 4" key="1">
    <citation type="submission" date="2024-03" db="EMBL/GenBank/DDBJ databases">
        <title>Complete genome sequence of the green alga Chloropicon roscoffensis RCC1871.</title>
        <authorList>
            <person name="Lemieux C."/>
            <person name="Pombert J.-F."/>
            <person name="Otis C."/>
            <person name="Turmel M."/>
        </authorList>
    </citation>
    <scope>NUCLEOTIDE SEQUENCE [LARGE SCALE GENOMIC DNA]</scope>
    <source>
        <strain evidence="3 4">RCC1871</strain>
    </source>
</reference>